<name>A0A949X455_9CLOT</name>
<reference evidence="3" key="1">
    <citation type="submission" date="2020-12" db="EMBL/GenBank/DDBJ databases">
        <title>Clostridium thailandense sp. nov., a novel acetogenic bacterium isolated from peat land soil in Thailand.</title>
        <authorList>
            <person name="Chaikitkaew S."/>
            <person name="Birkeland N.K."/>
        </authorList>
    </citation>
    <scope>NUCLEOTIDE SEQUENCE</scope>
    <source>
        <strain evidence="3">PL3</strain>
    </source>
</reference>
<evidence type="ECO:0000313" key="4">
    <source>
        <dbReference type="Proteomes" id="UP000694308"/>
    </source>
</evidence>
<proteinExistence type="inferred from homology"/>
<evidence type="ECO:0000313" key="3">
    <source>
        <dbReference type="EMBL" id="MBV7275854.1"/>
    </source>
</evidence>
<keyword evidence="2" id="KW-0175">Coiled coil</keyword>
<dbReference type="AlphaFoldDB" id="A0A949X455"/>
<dbReference type="PANTHER" id="PTHR31088:SF6">
    <property type="entry name" value="PHAGE SHOCK PROTEIN A"/>
    <property type="match status" value="1"/>
</dbReference>
<dbReference type="Pfam" id="PF04012">
    <property type="entry name" value="PspA_IM30"/>
    <property type="match status" value="1"/>
</dbReference>
<dbReference type="Proteomes" id="UP000694308">
    <property type="component" value="Unassembled WGS sequence"/>
</dbReference>
<dbReference type="InterPro" id="IPR007157">
    <property type="entry name" value="PspA_VIPP1"/>
</dbReference>
<comment type="similarity">
    <text evidence="1">Belongs to the PspA/Vipp/IM30 family.</text>
</comment>
<comment type="caution">
    <text evidence="3">The sequence shown here is derived from an EMBL/GenBank/DDBJ whole genome shotgun (WGS) entry which is preliminary data.</text>
</comment>
<dbReference type="PANTHER" id="PTHR31088">
    <property type="entry name" value="MEMBRANE-ASSOCIATED PROTEIN VIPP1, CHLOROPLASTIC"/>
    <property type="match status" value="1"/>
</dbReference>
<keyword evidence="4" id="KW-1185">Reference proteome</keyword>
<dbReference type="EMBL" id="JAEEGC010000137">
    <property type="protein sequence ID" value="MBV7275854.1"/>
    <property type="molecule type" value="Genomic_DNA"/>
</dbReference>
<gene>
    <name evidence="3" type="ORF">I6U48_23445</name>
</gene>
<dbReference type="RefSeq" id="WP_218322897.1">
    <property type="nucleotide sequence ID" value="NZ_JAEEGC010000137.1"/>
</dbReference>
<accession>A0A949X455</accession>
<evidence type="ECO:0000256" key="2">
    <source>
        <dbReference type="SAM" id="Coils"/>
    </source>
</evidence>
<sequence length="235" mass="26194">MSILSRIKSILTAKANAVLTEIENPEEALELSVVEMRQKITEVKKTLVEVTTVKKRLEGELASIKDKIKLAQEQAELAIKAGRDDLAQAALEKKQDLIAQEERTLLEVEKLQEKVAVITQSKEQLEKRVSGLENKNEELIAINKAADAQLVVKEIMTGVSSDITDITERIERAENKIAEKSARISAMDELIEVGSLDDLGKTDKIDRELKAIQRQSKIKEELEALKLKTGKVVSE</sequence>
<protein>
    <submittedName>
        <fullName evidence="3">PspA/IM30 family protein</fullName>
    </submittedName>
</protein>
<evidence type="ECO:0000256" key="1">
    <source>
        <dbReference type="ARBA" id="ARBA00043985"/>
    </source>
</evidence>
<feature type="coiled-coil region" evidence="2">
    <location>
        <begin position="54"/>
        <end position="190"/>
    </location>
</feature>
<organism evidence="3 4">
    <name type="scientific">Clostridium thailandense</name>
    <dbReference type="NCBI Taxonomy" id="2794346"/>
    <lineage>
        <taxon>Bacteria</taxon>
        <taxon>Bacillati</taxon>
        <taxon>Bacillota</taxon>
        <taxon>Clostridia</taxon>
        <taxon>Eubacteriales</taxon>
        <taxon>Clostridiaceae</taxon>
        <taxon>Clostridium</taxon>
    </lineage>
</organism>